<comment type="caution">
    <text evidence="2">The sequence shown here is derived from an EMBL/GenBank/DDBJ whole genome shotgun (WGS) entry which is preliminary data.</text>
</comment>
<reference evidence="2 3" key="1">
    <citation type="journal article" date="2015" name="Genome Announc.">
        <title>Expanding the biotechnology potential of lactobacilli through comparative genomics of 213 strains and associated genera.</title>
        <authorList>
            <person name="Sun Z."/>
            <person name="Harris H.M."/>
            <person name="McCann A."/>
            <person name="Guo C."/>
            <person name="Argimon S."/>
            <person name="Zhang W."/>
            <person name="Yang X."/>
            <person name="Jeffery I.B."/>
            <person name="Cooney J.C."/>
            <person name="Kagawa T.F."/>
            <person name="Liu W."/>
            <person name="Song Y."/>
            <person name="Salvetti E."/>
            <person name="Wrobel A."/>
            <person name="Rasinkangas P."/>
            <person name="Parkhill J."/>
            <person name="Rea M.C."/>
            <person name="O'Sullivan O."/>
            <person name="Ritari J."/>
            <person name="Douillard F.P."/>
            <person name="Paul Ross R."/>
            <person name="Yang R."/>
            <person name="Briner A.E."/>
            <person name="Felis G.E."/>
            <person name="de Vos W.M."/>
            <person name="Barrangou R."/>
            <person name="Klaenhammer T.R."/>
            <person name="Caufield P.W."/>
            <person name="Cui Y."/>
            <person name="Zhang H."/>
            <person name="O'Toole P.W."/>
        </authorList>
    </citation>
    <scope>NUCLEOTIDE SEQUENCE [LARGE SCALE GENOMIC DNA]</scope>
    <source>
        <strain evidence="2 3">DSM 19284</strain>
    </source>
</reference>
<feature type="transmembrane region" description="Helical" evidence="1">
    <location>
        <begin position="63"/>
        <end position="87"/>
    </location>
</feature>
<keyword evidence="1" id="KW-0472">Membrane</keyword>
<gene>
    <name evidence="2" type="ORF">FC20_GL000341</name>
</gene>
<organism evidence="2 3">
    <name type="scientific">Lactobacillus equicursoris DSM 19284 = JCM 14600 = CIP 110162</name>
    <dbReference type="NCBI Taxonomy" id="1293597"/>
    <lineage>
        <taxon>Bacteria</taxon>
        <taxon>Bacillati</taxon>
        <taxon>Bacillota</taxon>
        <taxon>Bacilli</taxon>
        <taxon>Lactobacillales</taxon>
        <taxon>Lactobacillaceae</taxon>
        <taxon>Lactobacillus</taxon>
    </lineage>
</organism>
<sequence length="92" mass="10643">MHKYIISNQAYQVLGRLLIIWVIALLLLPLTHQAKLFYGFEGIGDIPLMFWVAAWGQRHSLNIVWSTLLAIFCDVLITAIFVFYGFWLGLKM</sequence>
<keyword evidence="1" id="KW-0812">Transmembrane</keyword>
<keyword evidence="1" id="KW-1133">Transmembrane helix</keyword>
<dbReference type="RefSeq" id="WP_008459605.1">
    <property type="nucleotide sequence ID" value="NZ_AZDU01000014.1"/>
</dbReference>
<evidence type="ECO:0000256" key="1">
    <source>
        <dbReference type="SAM" id="Phobius"/>
    </source>
</evidence>
<accession>K0NYG3</accession>
<dbReference type="PATRIC" id="fig|1293597.4.peg.387"/>
<feature type="transmembrane region" description="Helical" evidence="1">
    <location>
        <begin position="12"/>
        <end position="30"/>
    </location>
</feature>
<keyword evidence="3" id="KW-1185">Reference proteome</keyword>
<proteinExistence type="predicted"/>
<dbReference type="Proteomes" id="UP000051074">
    <property type="component" value="Unassembled WGS sequence"/>
</dbReference>
<name>K0NYG3_9LACO</name>
<evidence type="ECO:0000313" key="3">
    <source>
        <dbReference type="Proteomes" id="UP000051074"/>
    </source>
</evidence>
<dbReference type="AlphaFoldDB" id="K0NYG3"/>
<protein>
    <submittedName>
        <fullName evidence="2">Uncharacterized protein</fullName>
    </submittedName>
</protein>
<feature type="transmembrane region" description="Helical" evidence="1">
    <location>
        <begin position="36"/>
        <end position="56"/>
    </location>
</feature>
<dbReference type="EMBL" id="AZDU01000014">
    <property type="protein sequence ID" value="KRL02309.1"/>
    <property type="molecule type" value="Genomic_DNA"/>
</dbReference>
<evidence type="ECO:0000313" key="2">
    <source>
        <dbReference type="EMBL" id="KRL02309.1"/>
    </source>
</evidence>